<name>A0A6N7VXY1_9FIRM</name>
<keyword evidence="2" id="KW-1185">Reference proteome</keyword>
<gene>
    <name evidence="1" type="ORF">FYJ45_05965</name>
</gene>
<dbReference type="Pfam" id="PF25270">
    <property type="entry name" value="Khk"/>
    <property type="match status" value="1"/>
</dbReference>
<accession>A0A6N7VXY1</accession>
<dbReference type="GeneID" id="86052617"/>
<dbReference type="InterPro" id="IPR057621">
    <property type="entry name" value="Khk_prokaryotic"/>
</dbReference>
<keyword evidence="1" id="KW-0418">Kinase</keyword>
<organism evidence="1 2">
    <name type="scientific">Eisenbergiella porci</name>
    <dbReference type="NCBI Taxonomy" id="2652274"/>
    <lineage>
        <taxon>Bacteria</taxon>
        <taxon>Bacillati</taxon>
        <taxon>Bacillota</taxon>
        <taxon>Clostridia</taxon>
        <taxon>Lachnospirales</taxon>
        <taxon>Lachnospiraceae</taxon>
        <taxon>Eisenbergiella</taxon>
    </lineage>
</organism>
<reference evidence="1 2" key="1">
    <citation type="submission" date="2019-08" db="EMBL/GenBank/DDBJ databases">
        <title>In-depth cultivation of the pig gut microbiome towards novel bacterial diversity and tailored functional studies.</title>
        <authorList>
            <person name="Wylensek D."/>
            <person name="Hitch T.C.A."/>
            <person name="Clavel T."/>
        </authorList>
    </citation>
    <scope>NUCLEOTIDE SEQUENCE [LARGE SCALE GENOMIC DNA]</scope>
    <source>
        <strain evidence="1 2">WCA-389-WT-23B</strain>
    </source>
</reference>
<dbReference type="SUPFAM" id="SSF53613">
    <property type="entry name" value="Ribokinase-like"/>
    <property type="match status" value="1"/>
</dbReference>
<dbReference type="RefSeq" id="WP_154463879.1">
    <property type="nucleotide sequence ID" value="NZ_JAXDZL010000023.1"/>
</dbReference>
<dbReference type="InterPro" id="IPR029056">
    <property type="entry name" value="Ribokinase-like"/>
</dbReference>
<evidence type="ECO:0000313" key="2">
    <source>
        <dbReference type="Proteomes" id="UP000436047"/>
    </source>
</evidence>
<dbReference type="Gene3D" id="3.40.1190.20">
    <property type="match status" value="1"/>
</dbReference>
<protein>
    <submittedName>
        <fullName evidence="1">Carbohydrate kinase family protein</fullName>
    </submittedName>
</protein>
<proteinExistence type="predicted"/>
<evidence type="ECO:0000313" key="1">
    <source>
        <dbReference type="EMBL" id="MSS87886.1"/>
    </source>
</evidence>
<dbReference type="GO" id="GO:0016301">
    <property type="term" value="F:kinase activity"/>
    <property type="evidence" value="ECO:0007669"/>
    <property type="project" value="UniProtKB-KW"/>
</dbReference>
<dbReference type="Proteomes" id="UP000436047">
    <property type="component" value="Unassembled WGS sequence"/>
</dbReference>
<sequence length="379" mass="42308">MAYENDTMKMKALADAIEGKKKPDRSCLIGFDGYIDELYSVVQKRMGPEEYTAYDKIEDFGRRILWASGKSADLEICPHKIKFGGNAPILANTLASLNYRTTCIGQLDTDDGDSPFAKMHPCCKRISTGKASRTIALEFRDGKIMLGNLQGSHTGWEEIREKTGAGRLSSLVEDSSLIGMVNWGGMYRMNEIMEGMAEEMLFPMKAELKRKKDIFLDLADPSARPEGDMERLFALIRRLAGDFRVTVGMNENEAGKIGDQFCGGEESMEETGEKIRKALHLNRLVIHTNHRVFGFADGLVEEYAGMHVENPVQTTGAGDHFNAGFCLGILENRSLYENLVLGQATASCYISTGKTPDRAALADYIRKHYHFIDERKNND</sequence>
<dbReference type="AlphaFoldDB" id="A0A6N7VXY1"/>
<dbReference type="EMBL" id="VUMI01000007">
    <property type="protein sequence ID" value="MSS87886.1"/>
    <property type="molecule type" value="Genomic_DNA"/>
</dbReference>
<keyword evidence="1" id="KW-0808">Transferase</keyword>
<comment type="caution">
    <text evidence="1">The sequence shown here is derived from an EMBL/GenBank/DDBJ whole genome shotgun (WGS) entry which is preliminary data.</text>
</comment>